<evidence type="ECO:0000256" key="4">
    <source>
        <dbReference type="ARBA" id="ARBA00023136"/>
    </source>
</evidence>
<comment type="caution">
    <text evidence="7">The sequence shown here is derived from an EMBL/GenBank/DDBJ whole genome shotgun (WGS) entry which is preliminary data.</text>
</comment>
<dbReference type="PANTHER" id="PTHR15407:SF28">
    <property type="entry name" value="RIBITOL-5-PHOSPHATE TRANSFERASE FKTN"/>
    <property type="match status" value="1"/>
</dbReference>
<keyword evidence="2 5" id="KW-0812">Transmembrane</keyword>
<evidence type="ECO:0000256" key="5">
    <source>
        <dbReference type="SAM" id="Phobius"/>
    </source>
</evidence>
<dbReference type="Pfam" id="PF04991">
    <property type="entry name" value="LicD"/>
    <property type="match status" value="1"/>
</dbReference>
<dbReference type="PANTHER" id="PTHR15407">
    <property type="entry name" value="FUKUTIN-RELATED"/>
    <property type="match status" value="1"/>
</dbReference>
<reference evidence="7" key="1">
    <citation type="submission" date="2021-02" db="EMBL/GenBank/DDBJ databases">
        <authorList>
            <person name="Nowell W R."/>
        </authorList>
    </citation>
    <scope>NUCLEOTIDE SEQUENCE</scope>
</reference>
<dbReference type="EMBL" id="CAJOBS010000697">
    <property type="protein sequence ID" value="CAF4627308.1"/>
    <property type="molecule type" value="Genomic_DNA"/>
</dbReference>
<dbReference type="AlphaFoldDB" id="A0A821DYP3"/>
<gene>
    <name evidence="7" type="ORF">TOA249_LOCUS12367</name>
</gene>
<keyword evidence="3 5" id="KW-1133">Transmembrane helix</keyword>
<keyword evidence="4 5" id="KW-0472">Membrane</keyword>
<comment type="subcellular location">
    <subcellularLocation>
        <location evidence="1">Membrane</location>
        <topology evidence="1">Single-pass membrane protein</topology>
    </subcellularLocation>
</comment>
<feature type="domain" description="LicD/FKTN/FKRP nucleotidyltransferase" evidence="6">
    <location>
        <begin position="295"/>
        <end position="329"/>
    </location>
</feature>
<dbReference type="InterPro" id="IPR007074">
    <property type="entry name" value="LicD/FKTN/FKRP_NTP_transf"/>
</dbReference>
<sequence>MLKNSSKITRLKSSLSSSLEYNKQFYLFFKHTIQNCRQCELVALMDFIRLFKHHKFLILFCGFIYSFVWFNNKIFEQSSKFDKTVTSYHANISIKNIYFIFEYLSKLQVNLLLIDPFLLDYLFIRQLPFRKFQKHLITFGITYDSIHIINVLLSEKKFSVTISRSFNNSSIDHIFIAYNQQLIHLAILHEKKSYFLIRPTTVQLPININLSYGDTARVIELTEKEFAKDQLPFYCPNNVLHFLWLYKRSEFLECNRTLANKMENQFHIYQNRSQINLVILPMRNINYILNKLEKNYWLAGGTLLGWYRHCGFIPYTQDVDFGLFAEEYDENIRKYFLGNPIVYLWGALGLVNDSLEFRLFTGHYTFDLFWAYRENDHRWCGYQLCSCDLFGYRFSIPCSPVDYLNNEYGYDLWKNPLENNYKWINIKYQSTWNDISWMYAIRLYTSEGKLRQDKYAINWITKHFNYSLKRIPSYLNVLPNEPITLPPVFIGEI</sequence>
<evidence type="ECO:0000256" key="3">
    <source>
        <dbReference type="ARBA" id="ARBA00022989"/>
    </source>
</evidence>
<name>A0A821DYP3_9BILA</name>
<organism evidence="7 8">
    <name type="scientific">Rotaria socialis</name>
    <dbReference type="NCBI Taxonomy" id="392032"/>
    <lineage>
        <taxon>Eukaryota</taxon>
        <taxon>Metazoa</taxon>
        <taxon>Spiralia</taxon>
        <taxon>Gnathifera</taxon>
        <taxon>Rotifera</taxon>
        <taxon>Eurotatoria</taxon>
        <taxon>Bdelloidea</taxon>
        <taxon>Philodinida</taxon>
        <taxon>Philodinidae</taxon>
        <taxon>Rotaria</taxon>
    </lineage>
</organism>
<evidence type="ECO:0000313" key="8">
    <source>
        <dbReference type="Proteomes" id="UP000663838"/>
    </source>
</evidence>
<dbReference type="InterPro" id="IPR009644">
    <property type="entry name" value="FKTN/MNN4/W02B3.4-1"/>
</dbReference>
<evidence type="ECO:0000256" key="1">
    <source>
        <dbReference type="ARBA" id="ARBA00004167"/>
    </source>
</evidence>
<proteinExistence type="predicted"/>
<evidence type="ECO:0000313" key="7">
    <source>
        <dbReference type="EMBL" id="CAF4627308.1"/>
    </source>
</evidence>
<accession>A0A821DYP3</accession>
<protein>
    <recommendedName>
        <fullName evidence="6">LicD/FKTN/FKRP nucleotidyltransferase domain-containing protein</fullName>
    </recommendedName>
</protein>
<dbReference type="GO" id="GO:0009100">
    <property type="term" value="P:glycoprotein metabolic process"/>
    <property type="evidence" value="ECO:0007669"/>
    <property type="project" value="UniProtKB-ARBA"/>
</dbReference>
<dbReference type="GO" id="GO:0016020">
    <property type="term" value="C:membrane"/>
    <property type="evidence" value="ECO:0007669"/>
    <property type="project" value="UniProtKB-SubCell"/>
</dbReference>
<feature type="transmembrane region" description="Helical" evidence="5">
    <location>
        <begin position="56"/>
        <end position="75"/>
    </location>
</feature>
<evidence type="ECO:0000259" key="6">
    <source>
        <dbReference type="Pfam" id="PF04991"/>
    </source>
</evidence>
<dbReference type="Proteomes" id="UP000663838">
    <property type="component" value="Unassembled WGS sequence"/>
</dbReference>
<evidence type="ECO:0000256" key="2">
    <source>
        <dbReference type="ARBA" id="ARBA00022692"/>
    </source>
</evidence>